<dbReference type="Gene3D" id="2.60.120.650">
    <property type="entry name" value="Cupin"/>
    <property type="match status" value="1"/>
</dbReference>
<evidence type="ECO:0000313" key="4">
    <source>
        <dbReference type="Proteomes" id="UP000054560"/>
    </source>
</evidence>
<proteinExistence type="predicted"/>
<dbReference type="AlphaFoldDB" id="A0A0L0G6X7"/>
<feature type="compositionally biased region" description="Polar residues" evidence="1">
    <location>
        <begin position="208"/>
        <end position="218"/>
    </location>
</feature>
<accession>A0A0L0G6X7</accession>
<dbReference type="eggNOG" id="KOG2132">
    <property type="taxonomic scope" value="Eukaryota"/>
</dbReference>
<organism evidence="3 4">
    <name type="scientific">Sphaeroforma arctica JP610</name>
    <dbReference type="NCBI Taxonomy" id="667725"/>
    <lineage>
        <taxon>Eukaryota</taxon>
        <taxon>Ichthyosporea</taxon>
        <taxon>Ichthyophonida</taxon>
        <taxon>Sphaeroforma</taxon>
    </lineage>
</organism>
<dbReference type="EMBL" id="KQ241752">
    <property type="protein sequence ID" value="KNC84616.1"/>
    <property type="molecule type" value="Genomic_DNA"/>
</dbReference>
<reference evidence="3 4" key="1">
    <citation type="submission" date="2011-02" db="EMBL/GenBank/DDBJ databases">
        <title>The Genome Sequence of Sphaeroforma arctica JP610.</title>
        <authorList>
            <consortium name="The Broad Institute Genome Sequencing Platform"/>
            <person name="Russ C."/>
            <person name="Cuomo C."/>
            <person name="Young S.K."/>
            <person name="Zeng Q."/>
            <person name="Gargeya S."/>
            <person name="Alvarado L."/>
            <person name="Berlin A."/>
            <person name="Chapman S.B."/>
            <person name="Chen Z."/>
            <person name="Freedman E."/>
            <person name="Gellesch M."/>
            <person name="Goldberg J."/>
            <person name="Griggs A."/>
            <person name="Gujja S."/>
            <person name="Heilman E."/>
            <person name="Heiman D."/>
            <person name="Howarth C."/>
            <person name="Mehta T."/>
            <person name="Neiman D."/>
            <person name="Pearson M."/>
            <person name="Roberts A."/>
            <person name="Saif S."/>
            <person name="Shea T."/>
            <person name="Shenoy N."/>
            <person name="Sisk P."/>
            <person name="Stolte C."/>
            <person name="Sykes S."/>
            <person name="White J."/>
            <person name="Yandava C."/>
            <person name="Burger G."/>
            <person name="Gray M.W."/>
            <person name="Holland P.W.H."/>
            <person name="King N."/>
            <person name="Lang F.B.F."/>
            <person name="Roger A.J."/>
            <person name="Ruiz-Trillo I."/>
            <person name="Haas B."/>
            <person name="Nusbaum C."/>
            <person name="Birren B."/>
        </authorList>
    </citation>
    <scope>NUCLEOTIDE SEQUENCE [LARGE SCALE GENOMIC DNA]</scope>
    <source>
        <strain evidence="3 4">JP610</strain>
    </source>
</reference>
<dbReference type="InterPro" id="IPR003347">
    <property type="entry name" value="JmjC_dom"/>
</dbReference>
<sequence length="386" mass="42471">MVVVDMSLSITALSSHVCHPHRRTYKLVLNEGDVLFVPRHWWHAVHSDTTSIAINMWVETAEDHAERVNESVVRLLATGLMAWTGDKSTEPRQSGVRMDPVDEQRGPDQPGASIRQTVQSEKVGLTNSPRSTNAYANRQDWMNTGETQLEADECVALVNEAIKSHLRHRGNSSGSHNARLSRDTSETNNVVASSSHGAGANFEEKVTSQHSEPTQTPVKNHGYVHKRHTTPEAAINSSAKRRKPNLYDQMTTEAGYKSSTMPYDRSAIKTDDNPLTTTYEMTTTDTEDTAKPTADTHPTTHADNKSSHNIDVSAVTPDIESTVSTDEKYTTTSSTLVALSPEKGTVQQKVDLSLTQITNAIVSDPTVVQAISRALVRLYESESARQ</sequence>
<dbReference type="RefSeq" id="XP_014158518.1">
    <property type="nucleotide sequence ID" value="XM_014303043.1"/>
</dbReference>
<dbReference type="SUPFAM" id="SSF51197">
    <property type="entry name" value="Clavaminate synthase-like"/>
    <property type="match status" value="1"/>
</dbReference>
<dbReference type="Proteomes" id="UP000054560">
    <property type="component" value="Unassembled WGS sequence"/>
</dbReference>
<dbReference type="Pfam" id="PF13621">
    <property type="entry name" value="Cupin_8"/>
    <property type="match status" value="1"/>
</dbReference>
<feature type="domain" description="JmjC" evidence="2">
    <location>
        <begin position="1"/>
        <end position="73"/>
    </location>
</feature>
<evidence type="ECO:0000256" key="1">
    <source>
        <dbReference type="SAM" id="MobiDB-lite"/>
    </source>
</evidence>
<gene>
    <name evidence="3" type="ORF">SARC_03183</name>
</gene>
<dbReference type="GeneID" id="25903687"/>
<dbReference type="OrthoDB" id="47172at2759"/>
<feature type="region of interest" description="Disordered" evidence="1">
    <location>
        <begin position="285"/>
        <end position="307"/>
    </location>
</feature>
<feature type="region of interest" description="Disordered" evidence="1">
    <location>
        <begin position="85"/>
        <end position="115"/>
    </location>
</feature>
<feature type="compositionally biased region" description="Basic and acidic residues" evidence="1">
    <location>
        <begin position="298"/>
        <end position="307"/>
    </location>
</feature>
<feature type="compositionally biased region" description="Polar residues" evidence="1">
    <location>
        <begin position="186"/>
        <end position="196"/>
    </location>
</feature>
<dbReference type="InterPro" id="IPR041667">
    <property type="entry name" value="Cupin_8"/>
</dbReference>
<dbReference type="PROSITE" id="PS51184">
    <property type="entry name" value="JMJC"/>
    <property type="match status" value="1"/>
</dbReference>
<evidence type="ECO:0000313" key="3">
    <source>
        <dbReference type="EMBL" id="KNC84616.1"/>
    </source>
</evidence>
<protein>
    <recommendedName>
        <fullName evidence="2">JmjC domain-containing protein</fullName>
    </recommendedName>
</protein>
<keyword evidence="4" id="KW-1185">Reference proteome</keyword>
<evidence type="ECO:0000259" key="2">
    <source>
        <dbReference type="PROSITE" id="PS51184"/>
    </source>
</evidence>
<feature type="region of interest" description="Disordered" evidence="1">
    <location>
        <begin position="167"/>
        <end position="222"/>
    </location>
</feature>
<name>A0A0L0G6X7_9EUKA</name>